<dbReference type="Proteomes" id="UP001367676">
    <property type="component" value="Unassembled WGS sequence"/>
</dbReference>
<feature type="chain" id="PRO_5043007542" evidence="1">
    <location>
        <begin position="39"/>
        <end position="160"/>
    </location>
</feature>
<dbReference type="PANTHER" id="PTHR11257">
    <property type="entry name" value="CHEMOSENSORY PROTEIN-RELATED"/>
    <property type="match status" value="1"/>
</dbReference>
<dbReference type="SUPFAM" id="SSF100910">
    <property type="entry name" value="Chemosensory protein Csp2"/>
    <property type="match status" value="1"/>
</dbReference>
<dbReference type="InterPro" id="IPR036682">
    <property type="entry name" value="OS_D_A10/PebIII_sf"/>
</dbReference>
<dbReference type="PANTHER" id="PTHR11257:SF13">
    <property type="entry name" value="GEO07322P1"/>
    <property type="match status" value="1"/>
</dbReference>
<name>A0AAN9TGI9_9HEMI</name>
<dbReference type="Gene3D" id="1.10.2080.10">
    <property type="entry name" value="Insect odorant-binding protein A10/Ejaculatory bulb-specific protein 3"/>
    <property type="match status" value="1"/>
</dbReference>
<dbReference type="InterPro" id="IPR005055">
    <property type="entry name" value="A10/PebIII"/>
</dbReference>
<accession>A0AAN9TGI9</accession>
<organism evidence="2 3">
    <name type="scientific">Parthenolecanium corni</name>
    <dbReference type="NCBI Taxonomy" id="536013"/>
    <lineage>
        <taxon>Eukaryota</taxon>
        <taxon>Metazoa</taxon>
        <taxon>Ecdysozoa</taxon>
        <taxon>Arthropoda</taxon>
        <taxon>Hexapoda</taxon>
        <taxon>Insecta</taxon>
        <taxon>Pterygota</taxon>
        <taxon>Neoptera</taxon>
        <taxon>Paraneoptera</taxon>
        <taxon>Hemiptera</taxon>
        <taxon>Sternorrhyncha</taxon>
        <taxon>Coccoidea</taxon>
        <taxon>Coccidae</taxon>
        <taxon>Parthenolecanium</taxon>
    </lineage>
</organism>
<protein>
    <submittedName>
        <fullName evidence="2">Uncharacterized protein</fullName>
    </submittedName>
</protein>
<sequence>MPSVLAATFPSLLGRMLEMPLSVLLCALEMCFLTVNHPQTPTTVIPMNATILRIGLPQDTNMPHLINMTMPHVHHVQRVPLVPHTTEMVPEPPRYPSSMTDRLDAINMDMVLKNTRLVNNFVKCMLDKGPCTAEGREMKRKCFEYFLTNLFAPGPVKHSK</sequence>
<comment type="caution">
    <text evidence="2">The sequence shown here is derived from an EMBL/GenBank/DDBJ whole genome shotgun (WGS) entry which is preliminary data.</text>
</comment>
<dbReference type="Pfam" id="PF03392">
    <property type="entry name" value="OS-D"/>
    <property type="match status" value="1"/>
</dbReference>
<gene>
    <name evidence="2" type="ORF">V9T40_004147</name>
</gene>
<feature type="signal peptide" evidence="1">
    <location>
        <begin position="1"/>
        <end position="38"/>
    </location>
</feature>
<evidence type="ECO:0000313" key="3">
    <source>
        <dbReference type="Proteomes" id="UP001367676"/>
    </source>
</evidence>
<evidence type="ECO:0000256" key="1">
    <source>
        <dbReference type="SAM" id="SignalP"/>
    </source>
</evidence>
<keyword evidence="3" id="KW-1185">Reference proteome</keyword>
<reference evidence="2 3" key="1">
    <citation type="submission" date="2024-03" db="EMBL/GenBank/DDBJ databases">
        <title>Adaptation during the transition from Ophiocordyceps entomopathogen to insect associate is accompanied by gene loss and intensified selection.</title>
        <authorList>
            <person name="Ward C.M."/>
            <person name="Onetto C.A."/>
            <person name="Borneman A.R."/>
        </authorList>
    </citation>
    <scope>NUCLEOTIDE SEQUENCE [LARGE SCALE GENOMIC DNA]</scope>
    <source>
        <strain evidence="2">AWRI1</strain>
        <tissue evidence="2">Single Adult Female</tissue>
    </source>
</reference>
<evidence type="ECO:0000313" key="2">
    <source>
        <dbReference type="EMBL" id="KAK7586271.1"/>
    </source>
</evidence>
<keyword evidence="1" id="KW-0732">Signal</keyword>
<dbReference type="EMBL" id="JBBCAQ010000027">
    <property type="protein sequence ID" value="KAK7586271.1"/>
    <property type="molecule type" value="Genomic_DNA"/>
</dbReference>
<proteinExistence type="predicted"/>
<dbReference type="AlphaFoldDB" id="A0AAN9TGI9"/>